<keyword evidence="3" id="KW-1185">Reference proteome</keyword>
<dbReference type="EMBL" id="AJYA01000030">
    <property type="protein sequence ID" value="EIM75419.1"/>
    <property type="molecule type" value="Genomic_DNA"/>
</dbReference>
<evidence type="ECO:0000256" key="1">
    <source>
        <dbReference type="SAM" id="Phobius"/>
    </source>
</evidence>
<reference evidence="2 3" key="1">
    <citation type="submission" date="2012-05" db="EMBL/GenBank/DDBJ databases">
        <title>Genome sequence of Nitritalea halalkaliphila LW7.</title>
        <authorList>
            <person name="Jangir P.K."/>
            <person name="Singh A."/>
            <person name="Shivaji S."/>
            <person name="Sharma R."/>
        </authorList>
    </citation>
    <scope>NUCLEOTIDE SEQUENCE [LARGE SCALE GENOMIC DNA]</scope>
    <source>
        <strain evidence="2 3">LW7</strain>
    </source>
</reference>
<dbReference type="Proteomes" id="UP000005551">
    <property type="component" value="Unassembled WGS sequence"/>
</dbReference>
<feature type="transmembrane region" description="Helical" evidence="1">
    <location>
        <begin position="22"/>
        <end position="46"/>
    </location>
</feature>
<accession>I5C0R7</accession>
<comment type="caution">
    <text evidence="2">The sequence shown here is derived from an EMBL/GenBank/DDBJ whole genome shotgun (WGS) entry which is preliminary data.</text>
</comment>
<name>I5C0R7_9BACT</name>
<evidence type="ECO:0000313" key="3">
    <source>
        <dbReference type="Proteomes" id="UP000005551"/>
    </source>
</evidence>
<dbReference type="AlphaFoldDB" id="I5C0R7"/>
<proteinExistence type="predicted"/>
<gene>
    <name evidence="2" type="ORF">A3SI_13507</name>
</gene>
<keyword evidence="1" id="KW-1133">Transmembrane helix</keyword>
<keyword evidence="1" id="KW-0472">Membrane</keyword>
<sequence>MLSFPCSFAFFLRIFTFLSDRLLSFSFVCFLFKGYSLSFLFVCFLFENRLGRLLRNENQQKKA</sequence>
<evidence type="ECO:0000313" key="2">
    <source>
        <dbReference type="EMBL" id="EIM75419.1"/>
    </source>
</evidence>
<organism evidence="2 3">
    <name type="scientific">Nitritalea halalkaliphila LW7</name>
    <dbReference type="NCBI Taxonomy" id="1189621"/>
    <lineage>
        <taxon>Bacteria</taxon>
        <taxon>Pseudomonadati</taxon>
        <taxon>Bacteroidota</taxon>
        <taxon>Cytophagia</taxon>
        <taxon>Cytophagales</taxon>
        <taxon>Cyclobacteriaceae</taxon>
        <taxon>Nitritalea</taxon>
    </lineage>
</organism>
<protein>
    <submittedName>
        <fullName evidence="2">Uncharacterized protein</fullName>
    </submittedName>
</protein>
<keyword evidence="1" id="KW-0812">Transmembrane</keyword>